<dbReference type="InterPro" id="IPR005312">
    <property type="entry name" value="DUF1759"/>
</dbReference>
<evidence type="ECO:0000313" key="1">
    <source>
        <dbReference type="EMBL" id="GFR04782.1"/>
    </source>
</evidence>
<name>A0A8X6LDS3_TRICU</name>
<evidence type="ECO:0000313" key="2">
    <source>
        <dbReference type="Proteomes" id="UP000887116"/>
    </source>
</evidence>
<dbReference type="PANTHER" id="PTHR47331">
    <property type="entry name" value="PHD-TYPE DOMAIN-CONTAINING PROTEIN"/>
    <property type="match status" value="1"/>
</dbReference>
<keyword evidence="2" id="KW-1185">Reference proteome</keyword>
<accession>A0A8X6LDS3</accession>
<proteinExistence type="predicted"/>
<dbReference type="Pfam" id="PF03564">
    <property type="entry name" value="DUF1759"/>
    <property type="match status" value="1"/>
</dbReference>
<comment type="caution">
    <text evidence="1">The sequence shown here is derived from an EMBL/GenBank/DDBJ whole genome shotgun (WGS) entry which is preliminary data.</text>
</comment>
<dbReference type="OrthoDB" id="6429910at2759"/>
<reference evidence="1" key="1">
    <citation type="submission" date="2020-07" db="EMBL/GenBank/DDBJ databases">
        <title>Multicomponent nature underlies the extraordinary mechanical properties of spider dragline silk.</title>
        <authorList>
            <person name="Kono N."/>
            <person name="Nakamura H."/>
            <person name="Mori M."/>
            <person name="Yoshida Y."/>
            <person name="Ohtoshi R."/>
            <person name="Malay A.D."/>
            <person name="Moran D.A.P."/>
            <person name="Tomita M."/>
            <person name="Numata K."/>
            <person name="Arakawa K."/>
        </authorList>
    </citation>
    <scope>NUCLEOTIDE SEQUENCE</scope>
</reference>
<dbReference type="Proteomes" id="UP000887116">
    <property type="component" value="Unassembled WGS sequence"/>
</dbReference>
<dbReference type="PANTHER" id="PTHR47331:SF4">
    <property type="entry name" value="PEPTIDASE S1 DOMAIN-CONTAINING PROTEIN"/>
    <property type="match status" value="1"/>
</dbReference>
<gene>
    <name evidence="1" type="primary">X975_22733</name>
    <name evidence="1" type="ORF">TNCT_28981</name>
</gene>
<sequence length="688" mass="78061">MTRDSDKKENEAEVKIEANKEAKLKAERSNLRRLFTVAANSFDDIHRSMDREKNIDIQFSKIYEKAERLFKVDQEIKEIINFTDEEYDTMESYRDRFTEIRVIYEKNYNKHDESHRLPFGVNIFCRVHEDKNLREEDKFQYLFSSLKPRTKARDIAESYPPSKGNYLKGIDHLKSRFGRKDLLIEVYIRDLLALVNNKSAIKLTDLYDKLGSNLRSLETLNVTTSNYAAMLFPVVESCLPAEVLKEWDRHRLNRVVPEDLALGKEKVLKNLMTFLRHEVEGEERRILAENAFGSKTNRTESRKQVQLDEPTATTLVANTSARKICCVFCDRSHPGKDCQKLSAMNYEDRKSQVMRKRCCLVCLKPGHMAKKCHSNVKCLICERRHCALPCPDLRNDTNSYSKGKVAEEEQKSTEVLLTNIPSEREIYLKTITVRLRHKGKELCVRALMDDGSRCSYMEKSLAAELNLSPSGKEILSQGLFGGEITHAAEHGRFTVTVEGLDRKYSISVSLLDQQEICLTLPRIRDESLLADLASRGIKLTDVGKDTPPIRVLLGADVLGSILIGTIEVFPSGVSAVETLLGWTILGLGRKKPVINMVTLNLPSIELPRIRDIETDEIYCVGAQFDLVESKVVRKGKLLSVVNSTIQSRSFCSGPSSSQPCGSGFTDGETNTLRSANSSRATFELLRLL</sequence>
<protein>
    <submittedName>
        <fullName evidence="1">Transposable element Tc1 transposase</fullName>
    </submittedName>
</protein>
<dbReference type="AlphaFoldDB" id="A0A8X6LDS3"/>
<organism evidence="1 2">
    <name type="scientific">Trichonephila clavata</name>
    <name type="common">Joro spider</name>
    <name type="synonym">Nephila clavata</name>
    <dbReference type="NCBI Taxonomy" id="2740835"/>
    <lineage>
        <taxon>Eukaryota</taxon>
        <taxon>Metazoa</taxon>
        <taxon>Ecdysozoa</taxon>
        <taxon>Arthropoda</taxon>
        <taxon>Chelicerata</taxon>
        <taxon>Arachnida</taxon>
        <taxon>Araneae</taxon>
        <taxon>Araneomorphae</taxon>
        <taxon>Entelegynae</taxon>
        <taxon>Araneoidea</taxon>
        <taxon>Nephilidae</taxon>
        <taxon>Trichonephila</taxon>
    </lineage>
</organism>
<dbReference type="EMBL" id="BMAO01025769">
    <property type="protein sequence ID" value="GFR04782.1"/>
    <property type="molecule type" value="Genomic_DNA"/>
</dbReference>